<organism evidence="1">
    <name type="scientific">Trepomonas sp. PC1</name>
    <dbReference type="NCBI Taxonomy" id="1076344"/>
    <lineage>
        <taxon>Eukaryota</taxon>
        <taxon>Metamonada</taxon>
        <taxon>Diplomonadida</taxon>
        <taxon>Hexamitidae</taxon>
        <taxon>Hexamitinae</taxon>
        <taxon>Trepomonas</taxon>
    </lineage>
</organism>
<protein>
    <submittedName>
        <fullName evidence="1">Uncharacterized protein</fullName>
    </submittedName>
</protein>
<proteinExistence type="predicted"/>
<evidence type="ECO:0000313" key="1">
    <source>
        <dbReference type="EMBL" id="JAP89218.1"/>
    </source>
</evidence>
<reference evidence="1" key="1">
    <citation type="submission" date="2015-07" db="EMBL/GenBank/DDBJ databases">
        <title>Adaptation to a free-living lifestyle via gene acquisitions in the diplomonad Trepomonas sp. PC1.</title>
        <authorList>
            <person name="Xu F."/>
            <person name="Jerlstrom-Hultqvist J."/>
            <person name="Kolisko M."/>
            <person name="Simpson A.G.B."/>
            <person name="Roger A.J."/>
            <person name="Svard S.G."/>
            <person name="Andersson J.O."/>
        </authorList>
    </citation>
    <scope>NUCLEOTIDE SEQUENCE</scope>
    <source>
        <strain evidence="1">PC1</strain>
    </source>
</reference>
<accession>A0A146JYD9</accession>
<gene>
    <name evidence="1" type="ORF">TPC1_31287</name>
</gene>
<name>A0A146JYD9_9EUKA</name>
<dbReference type="EMBL" id="GDID01007388">
    <property type="protein sequence ID" value="JAP89218.1"/>
    <property type="molecule type" value="Transcribed_RNA"/>
</dbReference>
<dbReference type="AlphaFoldDB" id="A0A146JYD9"/>
<feature type="non-terminal residue" evidence="1">
    <location>
        <position position="1"/>
    </location>
</feature>
<feature type="non-terminal residue" evidence="1">
    <location>
        <position position="383"/>
    </location>
</feature>
<sequence length="383" mass="44965">EIIQSCDDFHKHLAYDVENGTMMCWYEFKSVQLNMIKESIPKELIFHSFISKENHPIIITKMRYSTSLVQILQRESTSLAKISDELRNKWLNQLLIQAELYRPVNPRFDYVMIDTRSGDLFFDILAFIPKPLQQHQEKLEKILNTKITDIVKKDNMAAYLFHIQMMQYNHPQFQSLSLDEEKTEDQQCLCCKQLVQLAKFMLNPNDFSDQQISPTVKKQLDQILKHSYHSGQRCFVQENSQNDFDPESFNDPGTKLAFTYYSLQQKNIYPVQNLLLVCRILKSPFSSKFLNLPKSSFQKLSFDDFIKKNRVCDPKPKENIKISYRNAREETQILVIQKDQVEVTTAIIDEPIEDLAKSVCESTNGFVEEGVLLELFRHKPPKW</sequence>